<dbReference type="Proteomes" id="UP001596380">
    <property type="component" value="Unassembled WGS sequence"/>
</dbReference>
<evidence type="ECO:0000313" key="1">
    <source>
        <dbReference type="EMBL" id="MFC6879271.1"/>
    </source>
</evidence>
<keyword evidence="2" id="KW-1185">Reference proteome</keyword>
<dbReference type="EMBL" id="JBHSXS010000002">
    <property type="protein sequence ID" value="MFC6879271.1"/>
    <property type="molecule type" value="Genomic_DNA"/>
</dbReference>
<sequence>MIDVSAAWTEAIADGAQQVARGEIAVEAAGVDPNPLPLRDKMVALYAGWPDEWDGHSPGGVILTDYRGDAPHPHGVIPPP</sequence>
<dbReference type="RefSeq" id="WP_378063084.1">
    <property type="nucleotide sequence ID" value="NZ_JBHSXS010000002.1"/>
</dbReference>
<proteinExistence type="predicted"/>
<accession>A0ABW2CBZ8</accession>
<name>A0ABW2CBZ8_9ACTN</name>
<protein>
    <submittedName>
        <fullName evidence="1">Uncharacterized protein</fullName>
    </submittedName>
</protein>
<reference evidence="2" key="1">
    <citation type="journal article" date="2019" name="Int. J. Syst. Evol. Microbiol.">
        <title>The Global Catalogue of Microorganisms (GCM) 10K type strain sequencing project: providing services to taxonomists for standard genome sequencing and annotation.</title>
        <authorList>
            <consortium name="The Broad Institute Genomics Platform"/>
            <consortium name="The Broad Institute Genome Sequencing Center for Infectious Disease"/>
            <person name="Wu L."/>
            <person name="Ma J."/>
        </authorList>
    </citation>
    <scope>NUCLEOTIDE SEQUENCE [LARGE SCALE GENOMIC DNA]</scope>
    <source>
        <strain evidence="2">JCM 3369</strain>
    </source>
</reference>
<comment type="caution">
    <text evidence="1">The sequence shown here is derived from an EMBL/GenBank/DDBJ whole genome shotgun (WGS) entry which is preliminary data.</text>
</comment>
<gene>
    <name evidence="1" type="ORF">ACFQKB_05780</name>
</gene>
<evidence type="ECO:0000313" key="2">
    <source>
        <dbReference type="Proteomes" id="UP001596380"/>
    </source>
</evidence>
<organism evidence="1 2">
    <name type="scientific">Actinomadura yumaensis</name>
    <dbReference type="NCBI Taxonomy" id="111807"/>
    <lineage>
        <taxon>Bacteria</taxon>
        <taxon>Bacillati</taxon>
        <taxon>Actinomycetota</taxon>
        <taxon>Actinomycetes</taxon>
        <taxon>Streptosporangiales</taxon>
        <taxon>Thermomonosporaceae</taxon>
        <taxon>Actinomadura</taxon>
    </lineage>
</organism>